<accession>A0ABY6CY32</accession>
<name>A0ABY6CY32_9BACT</name>
<keyword evidence="1" id="KW-0732">Signal</keyword>
<dbReference type="InterPro" id="IPR019861">
    <property type="entry name" value="PorP/SprF_Bacteroidetes"/>
</dbReference>
<dbReference type="RefSeq" id="WP_263050561.1">
    <property type="nucleotide sequence ID" value="NZ_CP106735.1"/>
</dbReference>
<dbReference type="Pfam" id="PF11751">
    <property type="entry name" value="PorP_SprF"/>
    <property type="match status" value="1"/>
</dbReference>
<evidence type="ECO:0000256" key="1">
    <source>
        <dbReference type="SAM" id="SignalP"/>
    </source>
</evidence>
<proteinExistence type="predicted"/>
<evidence type="ECO:0000313" key="3">
    <source>
        <dbReference type="Proteomes" id="UP001062165"/>
    </source>
</evidence>
<sequence length="299" mass="33145">MKTRVILLLVLVKSIAGLAQQVPVLSTYTYNLMTVNPAYAGYYGHLDVALEATRTVPFIEGGSQFGNFTINSPVGIRSVGLGATITSDKVGVYSNTEFSMAYSYKLFSRNRNSYTSWGFYPSVLSFGIQAGMSHVSERLTDLGVVNDPEYAQDINTFLPTIGMGVFYSQKHFYVGLSAPRITGSMFSADANLSLQNHYYLQAGYKTALARDYFLKPAMLVKYVSGAPIQFDVNAIIEYSGKFEAGVGYRSVAGVNFLIGLHITNQFFVVYHYDTTLDQNPNAWSNMHGLMIKYNPFHVE</sequence>
<gene>
    <name evidence="2" type="ORF">N7E81_15780</name>
</gene>
<reference evidence="2" key="1">
    <citation type="submission" date="2022-10" db="EMBL/GenBank/DDBJ databases">
        <title>Comparative genomics and taxonomic characterization of three novel marine species of genus Reichenbachiella exhibiting antioxidant and polysaccharide degradation activities.</title>
        <authorList>
            <person name="Muhammad N."/>
            <person name="Lee Y.-J."/>
            <person name="Ko J."/>
            <person name="Kim S.-G."/>
        </authorList>
    </citation>
    <scope>NUCLEOTIDE SEQUENCE</scope>
    <source>
        <strain evidence="2">Wsw4-B4</strain>
    </source>
</reference>
<keyword evidence="3" id="KW-1185">Reference proteome</keyword>
<evidence type="ECO:0000313" key="2">
    <source>
        <dbReference type="EMBL" id="UXX78817.1"/>
    </source>
</evidence>
<feature type="chain" id="PRO_5047351414" evidence="1">
    <location>
        <begin position="20"/>
        <end position="299"/>
    </location>
</feature>
<organism evidence="2 3">
    <name type="scientific">Reichenbachiella carrageenanivorans</name>
    <dbReference type="NCBI Taxonomy" id="2979869"/>
    <lineage>
        <taxon>Bacteria</taxon>
        <taxon>Pseudomonadati</taxon>
        <taxon>Bacteroidota</taxon>
        <taxon>Cytophagia</taxon>
        <taxon>Cytophagales</taxon>
        <taxon>Reichenbachiellaceae</taxon>
        <taxon>Reichenbachiella</taxon>
    </lineage>
</organism>
<dbReference type="Proteomes" id="UP001062165">
    <property type="component" value="Chromosome"/>
</dbReference>
<protein>
    <submittedName>
        <fullName evidence="2">Type IX secretion system membrane protein PorP/SprF</fullName>
    </submittedName>
</protein>
<feature type="signal peptide" evidence="1">
    <location>
        <begin position="1"/>
        <end position="19"/>
    </location>
</feature>
<dbReference type="NCBIfam" id="TIGR03519">
    <property type="entry name" value="T9SS_PorP_fam"/>
    <property type="match status" value="1"/>
</dbReference>
<dbReference type="EMBL" id="CP106735">
    <property type="protein sequence ID" value="UXX78817.1"/>
    <property type="molecule type" value="Genomic_DNA"/>
</dbReference>